<gene>
    <name evidence="13" type="ORF">SAMN05444370_1419</name>
</gene>
<dbReference type="InterPro" id="IPR003594">
    <property type="entry name" value="HATPase_dom"/>
</dbReference>
<dbReference type="SUPFAM" id="SSF47384">
    <property type="entry name" value="Homodimeric domain of signal transducing histidine kinase"/>
    <property type="match status" value="1"/>
</dbReference>
<evidence type="ECO:0000256" key="6">
    <source>
        <dbReference type="ARBA" id="ARBA00022692"/>
    </source>
</evidence>
<dbReference type="AlphaFoldDB" id="A0A1H4G7L9"/>
<evidence type="ECO:0000256" key="3">
    <source>
        <dbReference type="ARBA" id="ARBA00012438"/>
    </source>
</evidence>
<reference evidence="13 14" key="1">
    <citation type="submission" date="2016-10" db="EMBL/GenBank/DDBJ databases">
        <authorList>
            <person name="de Groot N.N."/>
        </authorList>
    </citation>
    <scope>NUCLEOTIDE SEQUENCE [LARGE SCALE GENOMIC DNA]</scope>
    <source>
        <strain evidence="13 14">DSM 15345</strain>
    </source>
</reference>
<evidence type="ECO:0000256" key="5">
    <source>
        <dbReference type="ARBA" id="ARBA00022679"/>
    </source>
</evidence>
<dbReference type="EMBL" id="FNQM01000041">
    <property type="protein sequence ID" value="SEB05589.1"/>
    <property type="molecule type" value="Genomic_DNA"/>
</dbReference>
<evidence type="ECO:0000256" key="8">
    <source>
        <dbReference type="ARBA" id="ARBA00022989"/>
    </source>
</evidence>
<dbReference type="InterPro" id="IPR050428">
    <property type="entry name" value="TCS_sensor_his_kinase"/>
</dbReference>
<dbReference type="InterPro" id="IPR036890">
    <property type="entry name" value="HATPase_C_sf"/>
</dbReference>
<evidence type="ECO:0000256" key="1">
    <source>
        <dbReference type="ARBA" id="ARBA00000085"/>
    </source>
</evidence>
<dbReference type="PROSITE" id="PS50109">
    <property type="entry name" value="HIS_KIN"/>
    <property type="match status" value="1"/>
</dbReference>
<dbReference type="SUPFAM" id="SSF55874">
    <property type="entry name" value="ATPase domain of HSP90 chaperone/DNA topoisomerase II/histidine kinase"/>
    <property type="match status" value="1"/>
</dbReference>
<accession>A0A1H4G7L9</accession>
<dbReference type="InterPro" id="IPR005467">
    <property type="entry name" value="His_kinase_dom"/>
</dbReference>
<dbReference type="SMART" id="SM00388">
    <property type="entry name" value="HisKA"/>
    <property type="match status" value="1"/>
</dbReference>
<dbReference type="Gene3D" id="1.10.287.130">
    <property type="match status" value="1"/>
</dbReference>
<dbReference type="PRINTS" id="PR00344">
    <property type="entry name" value="BCTRLSENSOR"/>
</dbReference>
<evidence type="ECO:0000259" key="11">
    <source>
        <dbReference type="PROSITE" id="PS50109"/>
    </source>
</evidence>
<evidence type="ECO:0000256" key="9">
    <source>
        <dbReference type="ARBA" id="ARBA00023012"/>
    </source>
</evidence>
<dbReference type="STRING" id="89524.SAMN05444370_1419"/>
<comment type="catalytic activity">
    <reaction evidence="1">
        <text>ATP + protein L-histidine = ADP + protein N-phospho-L-histidine.</text>
        <dbReference type="EC" id="2.7.13.3"/>
    </reaction>
</comment>
<dbReference type="PANTHER" id="PTHR45436:SF5">
    <property type="entry name" value="SENSOR HISTIDINE KINASE TRCS"/>
    <property type="match status" value="1"/>
</dbReference>
<keyword evidence="6" id="KW-0812">Transmembrane</keyword>
<evidence type="ECO:0000313" key="13">
    <source>
        <dbReference type="EMBL" id="SEB05589.1"/>
    </source>
</evidence>
<keyword evidence="10" id="KW-0472">Membrane</keyword>
<dbReference type="PROSITE" id="PS50885">
    <property type="entry name" value="HAMP"/>
    <property type="match status" value="1"/>
</dbReference>
<dbReference type="InterPro" id="IPR003660">
    <property type="entry name" value="HAMP_dom"/>
</dbReference>
<feature type="domain" description="HAMP" evidence="12">
    <location>
        <begin position="3"/>
        <end position="56"/>
    </location>
</feature>
<evidence type="ECO:0000256" key="7">
    <source>
        <dbReference type="ARBA" id="ARBA00022777"/>
    </source>
</evidence>
<dbReference type="SMART" id="SM00387">
    <property type="entry name" value="HATPase_c"/>
    <property type="match status" value="1"/>
</dbReference>
<protein>
    <recommendedName>
        <fullName evidence="3">histidine kinase</fullName>
        <ecNumber evidence="3">2.7.13.3</ecNumber>
    </recommendedName>
</protein>
<keyword evidence="7 13" id="KW-0418">Kinase</keyword>
<organism evidence="13 14">
    <name type="scientific">Rubrimonas cliftonensis</name>
    <dbReference type="NCBI Taxonomy" id="89524"/>
    <lineage>
        <taxon>Bacteria</taxon>
        <taxon>Pseudomonadati</taxon>
        <taxon>Pseudomonadota</taxon>
        <taxon>Alphaproteobacteria</taxon>
        <taxon>Rhodobacterales</taxon>
        <taxon>Paracoccaceae</taxon>
        <taxon>Rubrimonas</taxon>
    </lineage>
</organism>
<evidence type="ECO:0000256" key="10">
    <source>
        <dbReference type="ARBA" id="ARBA00023136"/>
    </source>
</evidence>
<keyword evidence="4" id="KW-0597">Phosphoprotein</keyword>
<dbReference type="GO" id="GO:0016020">
    <property type="term" value="C:membrane"/>
    <property type="evidence" value="ECO:0007669"/>
    <property type="project" value="UniProtKB-SubCell"/>
</dbReference>
<keyword evidence="14" id="KW-1185">Reference proteome</keyword>
<dbReference type="CDD" id="cd06225">
    <property type="entry name" value="HAMP"/>
    <property type="match status" value="1"/>
</dbReference>
<keyword evidence="8" id="KW-1133">Transmembrane helix</keyword>
<dbReference type="Pfam" id="PF00672">
    <property type="entry name" value="HAMP"/>
    <property type="match status" value="1"/>
</dbReference>
<proteinExistence type="predicted"/>
<dbReference type="Pfam" id="PF02518">
    <property type="entry name" value="HATPase_c"/>
    <property type="match status" value="1"/>
</dbReference>
<dbReference type="InterPro" id="IPR003661">
    <property type="entry name" value="HisK_dim/P_dom"/>
</dbReference>
<evidence type="ECO:0000313" key="14">
    <source>
        <dbReference type="Proteomes" id="UP000198703"/>
    </source>
</evidence>
<dbReference type="InterPro" id="IPR036097">
    <property type="entry name" value="HisK_dim/P_sf"/>
</dbReference>
<keyword evidence="5" id="KW-0808">Transferase</keyword>
<comment type="subcellular location">
    <subcellularLocation>
        <location evidence="2">Membrane</location>
    </subcellularLocation>
</comment>
<name>A0A1H4G7L9_9RHOB</name>
<dbReference type="InterPro" id="IPR004358">
    <property type="entry name" value="Sig_transdc_His_kin-like_C"/>
</dbReference>
<dbReference type="PANTHER" id="PTHR45436">
    <property type="entry name" value="SENSOR HISTIDINE KINASE YKOH"/>
    <property type="match status" value="1"/>
</dbReference>
<dbReference type="Proteomes" id="UP000198703">
    <property type="component" value="Unassembled WGS sequence"/>
</dbReference>
<dbReference type="Pfam" id="PF00512">
    <property type="entry name" value="HisKA"/>
    <property type="match status" value="1"/>
</dbReference>
<dbReference type="GO" id="GO:0000155">
    <property type="term" value="F:phosphorelay sensor kinase activity"/>
    <property type="evidence" value="ECO:0007669"/>
    <property type="project" value="InterPro"/>
</dbReference>
<dbReference type="SMART" id="SM00304">
    <property type="entry name" value="HAMP"/>
    <property type="match status" value="1"/>
</dbReference>
<evidence type="ECO:0000259" key="12">
    <source>
        <dbReference type="PROSITE" id="PS50885"/>
    </source>
</evidence>
<dbReference type="CDD" id="cd00082">
    <property type="entry name" value="HisKA"/>
    <property type="match status" value="1"/>
</dbReference>
<evidence type="ECO:0000256" key="4">
    <source>
        <dbReference type="ARBA" id="ARBA00022553"/>
    </source>
</evidence>
<sequence>MVRRSLRPLKALARQADAIASGSLDARPDAEAAPVELRCLVSRFNDALDRLEAGFALQRAFTANAAHELRTPVAALRAEVESGRADRAVLTAQCDRMGRMLGQLLALAEAERQSPPLQAPMDLGALARQALIDHGPAAMRAGRSAAFEVAPDATGEGDPGLTDIALRNLIENAARHAPQGAGILVAAGPGLIEVSDDGPPIPPAVVARMFDRFWKADRRTVGGGLGLSIVEAAMARQGGAVRFERRNGLNVFALRFRQG</sequence>
<dbReference type="Gene3D" id="3.30.565.10">
    <property type="entry name" value="Histidine kinase-like ATPase, C-terminal domain"/>
    <property type="match status" value="1"/>
</dbReference>
<dbReference type="EC" id="2.7.13.3" evidence="3"/>
<feature type="domain" description="Histidine kinase" evidence="11">
    <location>
        <begin position="64"/>
        <end position="259"/>
    </location>
</feature>
<keyword evidence="9" id="KW-0902">Two-component regulatory system</keyword>
<evidence type="ECO:0000256" key="2">
    <source>
        <dbReference type="ARBA" id="ARBA00004370"/>
    </source>
</evidence>